<sequence length="128" mass="14164">MTNDIQRMRNEIAQLRTEIQSVNYTRSMANLAHQIESQLPSKNAEVLASIAVRDGYALPDNSGNFSLDALGLKAAVQREIPTIFPEPAPIPPSPKPSLLADKSPTQIFELMRDGKTSFNDLMAELRDL</sequence>
<dbReference type="EMBL" id="JAAHFQ010000261">
    <property type="protein sequence ID" value="NER28789.1"/>
    <property type="molecule type" value="Genomic_DNA"/>
</dbReference>
<reference evidence="1" key="1">
    <citation type="submission" date="2019-11" db="EMBL/GenBank/DDBJ databases">
        <title>Genomic insights into an expanded diversity of filamentous marine cyanobacteria reveals the extraordinary biosynthetic potential of Moorea and Okeania.</title>
        <authorList>
            <person name="Ferreira Leao T."/>
            <person name="Wang M."/>
            <person name="Moss N."/>
            <person name="Da Silva R."/>
            <person name="Sanders J."/>
            <person name="Nurk S."/>
            <person name="Gurevich A."/>
            <person name="Humphrey G."/>
            <person name="Reher R."/>
            <person name="Zhu Q."/>
            <person name="Belda-Ferre P."/>
            <person name="Glukhov E."/>
            <person name="Rex R."/>
            <person name="Dorrestein P.C."/>
            <person name="Knight R."/>
            <person name="Pevzner P."/>
            <person name="Gerwick W.H."/>
            <person name="Gerwick L."/>
        </authorList>
    </citation>
    <scope>NUCLEOTIDE SEQUENCE</scope>
    <source>
        <strain evidence="1">SIO1C4</strain>
    </source>
</reference>
<gene>
    <name evidence="1" type="ORF">F6J89_14415</name>
</gene>
<evidence type="ECO:0000313" key="1">
    <source>
        <dbReference type="EMBL" id="NER28789.1"/>
    </source>
</evidence>
<comment type="caution">
    <text evidence="1">The sequence shown here is derived from an EMBL/GenBank/DDBJ whole genome shotgun (WGS) entry which is preliminary data.</text>
</comment>
<dbReference type="AlphaFoldDB" id="A0A6B3N6Q7"/>
<name>A0A6B3N6Q7_9CYAN</name>
<accession>A0A6B3N6Q7</accession>
<proteinExistence type="predicted"/>
<organism evidence="1">
    <name type="scientific">Symploca sp. SIO1C4</name>
    <dbReference type="NCBI Taxonomy" id="2607765"/>
    <lineage>
        <taxon>Bacteria</taxon>
        <taxon>Bacillati</taxon>
        <taxon>Cyanobacteriota</taxon>
        <taxon>Cyanophyceae</taxon>
        <taxon>Coleofasciculales</taxon>
        <taxon>Coleofasciculaceae</taxon>
        <taxon>Symploca</taxon>
    </lineage>
</organism>
<protein>
    <submittedName>
        <fullName evidence="1">Uncharacterized protein</fullName>
    </submittedName>
</protein>